<evidence type="ECO:0000256" key="2">
    <source>
        <dbReference type="ARBA" id="ARBA00022448"/>
    </source>
</evidence>
<gene>
    <name evidence="6" type="ORF">GCM10011499_10820</name>
</gene>
<dbReference type="Proteomes" id="UP000596977">
    <property type="component" value="Unassembled WGS sequence"/>
</dbReference>
<feature type="domain" description="ABC transporter" evidence="5">
    <location>
        <begin position="23"/>
        <end position="250"/>
    </location>
</feature>
<dbReference type="SMART" id="SM00382">
    <property type="entry name" value="AAA"/>
    <property type="match status" value="1"/>
</dbReference>
<dbReference type="InterPro" id="IPR003439">
    <property type="entry name" value="ABC_transporter-like_ATP-bd"/>
</dbReference>
<protein>
    <submittedName>
        <fullName evidence="6">ABC transporter permease</fullName>
    </submittedName>
</protein>
<keyword evidence="2" id="KW-0813">Transport</keyword>
<reference evidence="6 7" key="1">
    <citation type="journal article" date="2014" name="Int. J. Syst. Evol. Microbiol.">
        <title>Complete genome sequence of Corynebacterium casei LMG S-19264T (=DSM 44701T), isolated from a smear-ripened cheese.</title>
        <authorList>
            <consortium name="US DOE Joint Genome Institute (JGI-PGF)"/>
            <person name="Walter F."/>
            <person name="Albersmeier A."/>
            <person name="Kalinowski J."/>
            <person name="Ruckert C."/>
        </authorList>
    </citation>
    <scope>NUCLEOTIDE SEQUENCE [LARGE SCALE GENOMIC DNA]</scope>
    <source>
        <strain evidence="6 7">CGMCC 1.15896</strain>
    </source>
</reference>
<dbReference type="PROSITE" id="PS50893">
    <property type="entry name" value="ABC_TRANSPORTER_2"/>
    <property type="match status" value="1"/>
</dbReference>
<evidence type="ECO:0000313" key="7">
    <source>
        <dbReference type="Proteomes" id="UP000596977"/>
    </source>
</evidence>
<dbReference type="Pfam" id="PF00005">
    <property type="entry name" value="ABC_tran"/>
    <property type="match status" value="1"/>
</dbReference>
<accession>A0A916R9B5</accession>
<evidence type="ECO:0000313" key="6">
    <source>
        <dbReference type="EMBL" id="GGA43094.1"/>
    </source>
</evidence>
<dbReference type="InterPro" id="IPR027417">
    <property type="entry name" value="P-loop_NTPase"/>
</dbReference>
<dbReference type="InterPro" id="IPR050166">
    <property type="entry name" value="ABC_transporter_ATP-bind"/>
</dbReference>
<comment type="caution">
    <text evidence="6">The sequence shown here is derived from an EMBL/GenBank/DDBJ whole genome shotgun (WGS) entry which is preliminary data.</text>
</comment>
<evidence type="ECO:0000256" key="1">
    <source>
        <dbReference type="ARBA" id="ARBA00005417"/>
    </source>
</evidence>
<dbReference type="InterPro" id="IPR003593">
    <property type="entry name" value="AAA+_ATPase"/>
</dbReference>
<dbReference type="GO" id="GO:0016887">
    <property type="term" value="F:ATP hydrolysis activity"/>
    <property type="evidence" value="ECO:0007669"/>
    <property type="project" value="InterPro"/>
</dbReference>
<name>A0A916R9B5_9HYPH</name>
<dbReference type="PANTHER" id="PTHR42788:SF13">
    <property type="entry name" value="ALIPHATIC SULFONATES IMPORT ATP-BINDING PROTEIN SSUB"/>
    <property type="match status" value="1"/>
</dbReference>
<dbReference type="CDD" id="cd03293">
    <property type="entry name" value="ABC_NrtD_SsuB_transporters"/>
    <property type="match status" value="1"/>
</dbReference>
<keyword evidence="7" id="KW-1185">Reference proteome</keyword>
<dbReference type="SUPFAM" id="SSF52540">
    <property type="entry name" value="P-loop containing nucleoside triphosphate hydrolases"/>
    <property type="match status" value="1"/>
</dbReference>
<dbReference type="GO" id="GO:0005524">
    <property type="term" value="F:ATP binding"/>
    <property type="evidence" value="ECO:0007669"/>
    <property type="project" value="UniProtKB-KW"/>
</dbReference>
<evidence type="ECO:0000259" key="5">
    <source>
        <dbReference type="PROSITE" id="PS50893"/>
    </source>
</evidence>
<organism evidence="6 7">
    <name type="scientific">Pelagibacterium lentulum</name>
    <dbReference type="NCBI Taxonomy" id="2029865"/>
    <lineage>
        <taxon>Bacteria</taxon>
        <taxon>Pseudomonadati</taxon>
        <taxon>Pseudomonadota</taxon>
        <taxon>Alphaproteobacteria</taxon>
        <taxon>Hyphomicrobiales</taxon>
        <taxon>Devosiaceae</taxon>
        <taxon>Pelagibacterium</taxon>
    </lineage>
</organism>
<dbReference type="AlphaFoldDB" id="A0A916R9B5"/>
<dbReference type="EMBL" id="BMKB01000002">
    <property type="protein sequence ID" value="GGA43094.1"/>
    <property type="molecule type" value="Genomic_DNA"/>
</dbReference>
<keyword evidence="4" id="KW-0067">ATP-binding</keyword>
<keyword evidence="3" id="KW-0547">Nucleotide-binding</keyword>
<evidence type="ECO:0000256" key="4">
    <source>
        <dbReference type="ARBA" id="ARBA00022840"/>
    </source>
</evidence>
<dbReference type="OrthoDB" id="9807242at2"/>
<dbReference type="RefSeq" id="WP_127072573.1">
    <property type="nucleotide sequence ID" value="NZ_BMKB01000002.1"/>
</dbReference>
<evidence type="ECO:0000256" key="3">
    <source>
        <dbReference type="ARBA" id="ARBA00022741"/>
    </source>
</evidence>
<dbReference type="Gene3D" id="3.40.50.300">
    <property type="entry name" value="P-loop containing nucleotide triphosphate hydrolases"/>
    <property type="match status" value="1"/>
</dbReference>
<dbReference type="PROSITE" id="PS00211">
    <property type="entry name" value="ABC_TRANSPORTER_1"/>
    <property type="match status" value="1"/>
</dbReference>
<sequence length="268" mass="28828">MRAKPSLVSSAAQNAAEAKPPLLTVNKVGRIFGSAESGVTALDGIDMAIGKGEFVAIVGPSGCGKSTLLRLLADLDAPTSGAITWTSGQAGQSSVAFQEHRLLPWSSVLDNIMLPATMRRRPNEKDRNRALELASLVGLEAFTKSRPAELSGGMRQRASVARALFPEPDLLLLDEPFGALDALTREKITGDTEEIWLKQRFTALLITHSIAEAVHLADRVFVMSPRPGRVTHVVGIELERPRAPLVGSDQYNALVNDIRAKLQDPDHG</sequence>
<dbReference type="InterPro" id="IPR017871">
    <property type="entry name" value="ABC_transporter-like_CS"/>
</dbReference>
<dbReference type="PANTHER" id="PTHR42788">
    <property type="entry name" value="TAURINE IMPORT ATP-BINDING PROTEIN-RELATED"/>
    <property type="match status" value="1"/>
</dbReference>
<comment type="similarity">
    <text evidence="1">Belongs to the ABC transporter superfamily.</text>
</comment>
<proteinExistence type="inferred from homology"/>